<name>A0ABW8CJL9_9ACTN</name>
<reference evidence="6 7" key="1">
    <citation type="submission" date="2024-10" db="EMBL/GenBank/DDBJ databases">
        <title>The Natural Products Discovery Center: Release of the First 8490 Sequenced Strains for Exploring Actinobacteria Biosynthetic Diversity.</title>
        <authorList>
            <person name="Kalkreuter E."/>
            <person name="Kautsar S.A."/>
            <person name="Yang D."/>
            <person name="Bader C.D."/>
            <person name="Teijaro C.N."/>
            <person name="Fluegel L."/>
            <person name="Davis C.M."/>
            <person name="Simpson J.R."/>
            <person name="Lauterbach L."/>
            <person name="Steele A.D."/>
            <person name="Gui C."/>
            <person name="Meng S."/>
            <person name="Li G."/>
            <person name="Viehrig K."/>
            <person name="Ye F."/>
            <person name="Su P."/>
            <person name="Kiefer A.F."/>
            <person name="Nichols A."/>
            <person name="Cepeda A.J."/>
            <person name="Yan W."/>
            <person name="Fan B."/>
            <person name="Jiang Y."/>
            <person name="Adhikari A."/>
            <person name="Zheng C.-J."/>
            <person name="Schuster L."/>
            <person name="Cowan T.M."/>
            <person name="Smanski M.J."/>
            <person name="Chevrette M.G."/>
            <person name="De Carvalho L.P.S."/>
            <person name="Shen B."/>
        </authorList>
    </citation>
    <scope>NUCLEOTIDE SEQUENCE [LARGE SCALE GENOMIC DNA]</scope>
    <source>
        <strain evidence="6 7">NPDC053399</strain>
    </source>
</reference>
<keyword evidence="3" id="KW-0812">Transmembrane</keyword>
<dbReference type="InterPro" id="IPR004474">
    <property type="entry name" value="LytR_CpsA_psr"/>
</dbReference>
<keyword evidence="7" id="KW-1185">Reference proteome</keyword>
<dbReference type="NCBIfam" id="TIGR00350">
    <property type="entry name" value="lytR_cpsA_psr"/>
    <property type="match status" value="1"/>
</dbReference>
<dbReference type="InterPro" id="IPR027381">
    <property type="entry name" value="LytR/CpsA/Psr_C"/>
</dbReference>
<dbReference type="PANTHER" id="PTHR33392">
    <property type="entry name" value="POLYISOPRENYL-TEICHOIC ACID--PEPTIDOGLYCAN TEICHOIC ACID TRANSFERASE TAGU"/>
    <property type="match status" value="1"/>
</dbReference>
<organism evidence="6 7">
    <name type="scientific">Streptomyces fildesensis</name>
    <dbReference type="NCBI Taxonomy" id="375757"/>
    <lineage>
        <taxon>Bacteria</taxon>
        <taxon>Bacillati</taxon>
        <taxon>Actinomycetota</taxon>
        <taxon>Actinomycetes</taxon>
        <taxon>Kitasatosporales</taxon>
        <taxon>Streptomycetaceae</taxon>
        <taxon>Streptomyces</taxon>
    </lineage>
</organism>
<evidence type="ECO:0000313" key="7">
    <source>
        <dbReference type="Proteomes" id="UP001614394"/>
    </source>
</evidence>
<dbReference type="Gene3D" id="3.40.630.190">
    <property type="entry name" value="LCP protein"/>
    <property type="match status" value="1"/>
</dbReference>
<sequence>MDTQGHRNIDPADQWVLDPETGSYVLRIDPEQPPSPSVSAQGGRRERREQQGTRSAPSNPSDAPNRASRRKAKPRKSRKKKILVWTAASVGFVLVAGSIGGYLVYQHFNNNITTVDVGDAGNKNVTADGPVNILVIGTDSREGLGKEYGDAGSVGHADTTILFHVSKDRTNATALSIPRDLITNIPDCPTKQKDGSTKVVAASQKVRFNESLGQEGRDPGCTMRAVKALTGVSVDHFMMANFTAVKDLSTAVGGVDICLAKPINDPKSHLDLGKGHHKVSGDDALAFVRTRHAVGFGGDLDRIKLQQQFLGSMIRQMKSGDTLTSPSKLWKLANAATKALTVDSAIGSISKLSDLAKDLSAVDTKNITFATVPVIDNPADGKVHKTVILDPTKAQQVFSMVKGDISLTAVAKKPGTPDASKAPDRLSGSKAPASQVRVKVFNGSGVTGAAQDTINWLQNNKAVNRSTNGGNAPAGTAATTTLVYAPNQADQARALAAMMGLPASALQPGTADAAAKANMTLTLGKDFKGAGTPIAAPTSAPEGIQKVVADDKSVCAK</sequence>
<dbReference type="RefSeq" id="WP_399656365.1">
    <property type="nucleotide sequence ID" value="NZ_JBITYG010000013.1"/>
</dbReference>
<feature type="domain" description="LytR/CpsA/Psr regulator C-terminal" evidence="5">
    <location>
        <begin position="435"/>
        <end position="527"/>
    </location>
</feature>
<dbReference type="Gene3D" id="3.30.70.2390">
    <property type="match status" value="1"/>
</dbReference>
<dbReference type="Proteomes" id="UP001614394">
    <property type="component" value="Unassembled WGS sequence"/>
</dbReference>
<keyword evidence="3" id="KW-0472">Membrane</keyword>
<evidence type="ECO:0000313" key="6">
    <source>
        <dbReference type="EMBL" id="MFI9105566.1"/>
    </source>
</evidence>
<evidence type="ECO:0000256" key="2">
    <source>
        <dbReference type="SAM" id="MobiDB-lite"/>
    </source>
</evidence>
<evidence type="ECO:0000256" key="1">
    <source>
        <dbReference type="ARBA" id="ARBA00006068"/>
    </source>
</evidence>
<feature type="compositionally biased region" description="Polar residues" evidence="2">
    <location>
        <begin position="53"/>
        <end position="62"/>
    </location>
</feature>
<comment type="similarity">
    <text evidence="1">Belongs to the LytR/CpsA/Psr (LCP) family.</text>
</comment>
<dbReference type="InterPro" id="IPR050922">
    <property type="entry name" value="LytR/CpsA/Psr_CW_biosynth"/>
</dbReference>
<feature type="domain" description="Cell envelope-related transcriptional attenuator" evidence="4">
    <location>
        <begin position="156"/>
        <end position="319"/>
    </location>
</feature>
<evidence type="ECO:0000256" key="3">
    <source>
        <dbReference type="SAM" id="Phobius"/>
    </source>
</evidence>
<protein>
    <submittedName>
        <fullName evidence="6">LCP family protein</fullName>
    </submittedName>
</protein>
<keyword evidence="3" id="KW-1133">Transmembrane helix</keyword>
<comment type="caution">
    <text evidence="6">The sequence shown here is derived from an EMBL/GenBank/DDBJ whole genome shotgun (WGS) entry which is preliminary data.</text>
</comment>
<evidence type="ECO:0000259" key="4">
    <source>
        <dbReference type="Pfam" id="PF03816"/>
    </source>
</evidence>
<feature type="transmembrane region" description="Helical" evidence="3">
    <location>
        <begin position="82"/>
        <end position="105"/>
    </location>
</feature>
<dbReference type="PANTHER" id="PTHR33392:SF6">
    <property type="entry name" value="POLYISOPRENYL-TEICHOIC ACID--PEPTIDOGLYCAN TEICHOIC ACID TRANSFERASE TAGU"/>
    <property type="match status" value="1"/>
</dbReference>
<feature type="region of interest" description="Disordered" evidence="2">
    <location>
        <begin position="1"/>
        <end position="78"/>
    </location>
</feature>
<dbReference type="Pfam" id="PF13399">
    <property type="entry name" value="LytR_C"/>
    <property type="match status" value="1"/>
</dbReference>
<proteinExistence type="inferred from homology"/>
<dbReference type="EMBL" id="JBITYG010000013">
    <property type="protein sequence ID" value="MFI9105566.1"/>
    <property type="molecule type" value="Genomic_DNA"/>
</dbReference>
<feature type="compositionally biased region" description="Basic residues" evidence="2">
    <location>
        <begin position="67"/>
        <end position="78"/>
    </location>
</feature>
<gene>
    <name evidence="6" type="ORF">ACIGXA_34185</name>
</gene>
<feature type="region of interest" description="Disordered" evidence="2">
    <location>
        <begin position="412"/>
        <end position="433"/>
    </location>
</feature>
<feature type="compositionally biased region" description="Basic and acidic residues" evidence="2">
    <location>
        <begin position="1"/>
        <end position="10"/>
    </location>
</feature>
<evidence type="ECO:0000259" key="5">
    <source>
        <dbReference type="Pfam" id="PF13399"/>
    </source>
</evidence>
<dbReference type="Pfam" id="PF03816">
    <property type="entry name" value="LytR_cpsA_psr"/>
    <property type="match status" value="1"/>
</dbReference>
<accession>A0ABW8CJL9</accession>